<keyword evidence="4" id="KW-1185">Reference proteome</keyword>
<proteinExistence type="predicted"/>
<comment type="caution">
    <text evidence="3">The sequence shown here is derived from an EMBL/GenBank/DDBJ whole genome shotgun (WGS) entry which is preliminary data.</text>
</comment>
<sequence>MAEGEGSAKGVEARTLWTLNRLMVLLGVRPEKSDKFISGFTTEEASARALARFLDEPEVPACFFIPSSESVTCTVDLPSAPQMRKKFVAMHRSSPEVQISKETIAESVILMEMTKNVMDLLNMYCQSVYLSTLTNPANQAGWSDLIAKDLMDKYHVFLASLHVTVGLMKGHTWLPHPPRDALPTSGGMAAASGGAGSSGGKDKVHVLEGAVITWTKQIRHVLKQDPEVLLKDGKNPEPSAELKFWRSKAANLNSIHSQLGMDALKKVLKFLETNKSTYTAPFSKLQKEVEEAREEANDNVKFLSTLTKSIDKLTSDSADFEQLEQLFEPVLHNILLIWRYSKFYTTPTRLAVLIREICNSIIAQAVRYINGSDIFTMISSEETTECYSKLENTYRICTAFKDAYLLFKDIALNQDGSGWKMKNDALFVRLDSFRDRCRDALDFTRTVIQFSKLERVEIGGTKGKVLSDCVVAIKEEFLKCVETFKGVSYDIMDVGEVQFEHDYFKFRMTVKDLDRRLGSLLGSAFDDLDTINMRVKLFDIFEGLLERPIIQAELEKKHKMLLHQVEQDLTAVETGFVEAKDKVDQCYDDAPIFSNLPPAAGAIYWARCSRHRINEPMNKLAFYNLALRETPEEFREVKKQHQTLDKMLQDYELQRYQTWEQTSVEAAKEKLKMRLLRRQEKSGLLKVNFDPALVRLLREVKFFLIFDIEVPPAALEMFDRVATYRQWVAQMDHIVGMYNAVLTELLPVEEPLLEDRIAKMDQVLSPGLTELKWRSEDKIPEFIENTMRVVSDVSGVVEIMKGNLRSISGILSQWCKEPIISRAKGSKPMALDEFDLKHKERVGMRMMTQSDGGKEIHKFVKDSSEALKVSKVAANWKAYVDFVPWLAA</sequence>
<dbReference type="OrthoDB" id="424310at2759"/>
<dbReference type="PANTHER" id="PTHR46532">
    <property type="entry name" value="MALE FERTILITY FACTOR KL5"/>
    <property type="match status" value="1"/>
</dbReference>
<dbReference type="InterPro" id="IPR013594">
    <property type="entry name" value="Dynein_heavy_tail"/>
</dbReference>
<evidence type="ECO:0000313" key="4">
    <source>
        <dbReference type="Proteomes" id="UP000601435"/>
    </source>
</evidence>
<organism evidence="3 4">
    <name type="scientific">Symbiodinium necroappetens</name>
    <dbReference type="NCBI Taxonomy" id="1628268"/>
    <lineage>
        <taxon>Eukaryota</taxon>
        <taxon>Sar</taxon>
        <taxon>Alveolata</taxon>
        <taxon>Dinophyceae</taxon>
        <taxon>Suessiales</taxon>
        <taxon>Symbiodiniaceae</taxon>
        <taxon>Symbiodinium</taxon>
    </lineage>
</organism>
<feature type="domain" description="Dynein heavy chain tail" evidence="2">
    <location>
        <begin position="204"/>
        <end position="781"/>
    </location>
</feature>
<gene>
    <name evidence="3" type="primary">ODA4</name>
    <name evidence="3" type="ORF">SNEC2469_LOCUS33020</name>
</gene>
<dbReference type="GO" id="GO:0045505">
    <property type="term" value="F:dynein intermediate chain binding"/>
    <property type="evidence" value="ECO:0007669"/>
    <property type="project" value="InterPro"/>
</dbReference>
<dbReference type="GO" id="GO:0005858">
    <property type="term" value="C:axonemal dynein complex"/>
    <property type="evidence" value="ECO:0007669"/>
    <property type="project" value="TreeGrafter"/>
</dbReference>
<feature type="non-terminal residue" evidence="3">
    <location>
        <position position="1"/>
    </location>
</feature>
<feature type="region of interest" description="Disordered" evidence="1">
    <location>
        <begin position="178"/>
        <end position="201"/>
    </location>
</feature>
<protein>
    <submittedName>
        <fullName evidence="3">ODA4 protein</fullName>
    </submittedName>
</protein>
<dbReference type="EMBL" id="CAJNJA010085541">
    <property type="protein sequence ID" value="CAE7938101.1"/>
    <property type="molecule type" value="Genomic_DNA"/>
</dbReference>
<dbReference type="InterPro" id="IPR026983">
    <property type="entry name" value="DHC"/>
</dbReference>
<reference evidence="3" key="1">
    <citation type="submission" date="2021-02" db="EMBL/GenBank/DDBJ databases">
        <authorList>
            <person name="Dougan E. K."/>
            <person name="Rhodes N."/>
            <person name="Thang M."/>
            <person name="Chan C."/>
        </authorList>
    </citation>
    <scope>NUCLEOTIDE SEQUENCE</scope>
</reference>
<accession>A0A813C198</accession>
<evidence type="ECO:0000256" key="1">
    <source>
        <dbReference type="SAM" id="MobiDB-lite"/>
    </source>
</evidence>
<dbReference type="AlphaFoldDB" id="A0A813C198"/>
<evidence type="ECO:0000313" key="3">
    <source>
        <dbReference type="EMBL" id="CAE7938101.1"/>
    </source>
</evidence>
<name>A0A813C198_9DINO</name>
<evidence type="ECO:0000259" key="2">
    <source>
        <dbReference type="Pfam" id="PF08385"/>
    </source>
</evidence>
<dbReference type="GO" id="GO:0007018">
    <property type="term" value="P:microtubule-based movement"/>
    <property type="evidence" value="ECO:0007669"/>
    <property type="project" value="InterPro"/>
</dbReference>
<dbReference type="PANTHER" id="PTHR46532:SF11">
    <property type="entry name" value="DYNEIN AXONEMAL HEAVY CHAIN 12"/>
    <property type="match status" value="1"/>
</dbReference>
<dbReference type="Proteomes" id="UP000601435">
    <property type="component" value="Unassembled WGS sequence"/>
</dbReference>
<dbReference type="GO" id="GO:0051959">
    <property type="term" value="F:dynein light intermediate chain binding"/>
    <property type="evidence" value="ECO:0007669"/>
    <property type="project" value="InterPro"/>
</dbReference>
<dbReference type="Pfam" id="PF08385">
    <property type="entry name" value="DHC_N1"/>
    <property type="match status" value="1"/>
</dbReference>